<gene>
    <name evidence="2" type="ORF">MNB_ARC-1_1326</name>
</gene>
<accession>A0A3B1E6P7</accession>
<name>A0A3B1E6P7_9ZZZZ</name>
<evidence type="ECO:0000256" key="1">
    <source>
        <dbReference type="SAM" id="MobiDB-lite"/>
    </source>
</evidence>
<protein>
    <submittedName>
        <fullName evidence="2">Uncharacterized protein</fullName>
    </submittedName>
</protein>
<organism evidence="2">
    <name type="scientific">hydrothermal vent metagenome</name>
    <dbReference type="NCBI Taxonomy" id="652676"/>
    <lineage>
        <taxon>unclassified sequences</taxon>
        <taxon>metagenomes</taxon>
        <taxon>ecological metagenomes</taxon>
    </lineage>
</organism>
<reference evidence="2" key="1">
    <citation type="submission" date="2018-10" db="EMBL/GenBank/DDBJ databases">
        <authorList>
            <person name="Aoki K."/>
        </authorList>
    </citation>
    <scope>NUCLEOTIDE SEQUENCE</scope>
</reference>
<dbReference type="EMBL" id="UOYO01000047">
    <property type="protein sequence ID" value="VAY88146.1"/>
    <property type="molecule type" value="Genomic_DNA"/>
</dbReference>
<sequence length="50" mass="5256">MPNKKQTSKSIASKASKVLKSKSSSKTCKSLAGSALSQTKKKVKNKSSSL</sequence>
<feature type="region of interest" description="Disordered" evidence="1">
    <location>
        <begin position="1"/>
        <end position="50"/>
    </location>
</feature>
<proteinExistence type="predicted"/>
<feature type="compositionally biased region" description="Low complexity" evidence="1">
    <location>
        <begin position="1"/>
        <end position="30"/>
    </location>
</feature>
<evidence type="ECO:0000313" key="2">
    <source>
        <dbReference type="EMBL" id="VAY88146.1"/>
    </source>
</evidence>
<feature type="compositionally biased region" description="Basic residues" evidence="1">
    <location>
        <begin position="39"/>
        <end position="50"/>
    </location>
</feature>
<dbReference type="AlphaFoldDB" id="A0A3B1E6P7"/>